<evidence type="ECO:0000313" key="1">
    <source>
        <dbReference type="EMBL" id="CAL1274513.1"/>
    </source>
</evidence>
<dbReference type="AlphaFoldDB" id="A0AAV1ZTM7"/>
<proteinExistence type="predicted"/>
<keyword evidence="2" id="KW-1185">Reference proteome</keyword>
<evidence type="ECO:0000313" key="2">
    <source>
        <dbReference type="Proteomes" id="UP001497382"/>
    </source>
</evidence>
<comment type="caution">
    <text evidence="1">The sequence shown here is derived from an EMBL/GenBank/DDBJ whole genome shotgun (WGS) entry which is preliminary data.</text>
</comment>
<reference evidence="1 2" key="1">
    <citation type="submission" date="2024-04" db="EMBL/GenBank/DDBJ databases">
        <authorList>
            <person name="Rising A."/>
            <person name="Reimegard J."/>
            <person name="Sonavane S."/>
            <person name="Akerstrom W."/>
            <person name="Nylinder S."/>
            <person name="Hedman E."/>
            <person name="Kallberg Y."/>
        </authorList>
    </citation>
    <scope>NUCLEOTIDE SEQUENCE [LARGE SCALE GENOMIC DNA]</scope>
</reference>
<name>A0AAV1ZTM7_9ARAC</name>
<organism evidence="1 2">
    <name type="scientific">Larinioides sclopetarius</name>
    <dbReference type="NCBI Taxonomy" id="280406"/>
    <lineage>
        <taxon>Eukaryota</taxon>
        <taxon>Metazoa</taxon>
        <taxon>Ecdysozoa</taxon>
        <taxon>Arthropoda</taxon>
        <taxon>Chelicerata</taxon>
        <taxon>Arachnida</taxon>
        <taxon>Araneae</taxon>
        <taxon>Araneomorphae</taxon>
        <taxon>Entelegynae</taxon>
        <taxon>Araneoidea</taxon>
        <taxon>Araneidae</taxon>
        <taxon>Larinioides</taxon>
    </lineage>
</organism>
<sequence length="45" mass="4945">MVCACPLPENVLVSFWKGWAVVGDGLSIRSPALELLQQSALRYII</sequence>
<accession>A0AAV1ZTM7</accession>
<dbReference type="Proteomes" id="UP001497382">
    <property type="component" value="Unassembled WGS sequence"/>
</dbReference>
<protein>
    <submittedName>
        <fullName evidence="1">Uncharacterized protein</fullName>
    </submittedName>
</protein>
<dbReference type="EMBL" id="CAXIEN010000077">
    <property type="protein sequence ID" value="CAL1274513.1"/>
    <property type="molecule type" value="Genomic_DNA"/>
</dbReference>
<gene>
    <name evidence="1" type="ORF">LARSCL_LOCUS7503</name>
</gene>